<evidence type="ECO:0000256" key="8">
    <source>
        <dbReference type="ARBA" id="ARBA00022741"/>
    </source>
</evidence>
<dbReference type="GO" id="GO:0005524">
    <property type="term" value="F:ATP binding"/>
    <property type="evidence" value="ECO:0007669"/>
    <property type="project" value="UniProtKB-KW"/>
</dbReference>
<keyword evidence="13 14" id="KW-0472">Membrane</keyword>
<keyword evidence="4" id="KW-1003">Cell membrane</keyword>
<dbReference type="InterPro" id="IPR050640">
    <property type="entry name" value="Bact_2-comp_sensor_kinase"/>
</dbReference>
<evidence type="ECO:0000256" key="1">
    <source>
        <dbReference type="ARBA" id="ARBA00000085"/>
    </source>
</evidence>
<dbReference type="InterPro" id="IPR005467">
    <property type="entry name" value="His_kinase_dom"/>
</dbReference>
<dbReference type="PANTHER" id="PTHR34220">
    <property type="entry name" value="SENSOR HISTIDINE KINASE YPDA"/>
    <property type="match status" value="1"/>
</dbReference>
<comment type="catalytic activity">
    <reaction evidence="1">
        <text>ATP + protein L-histidine = ADP + protein N-phospho-L-histidine.</text>
        <dbReference type="EC" id="2.7.13.3"/>
    </reaction>
</comment>
<proteinExistence type="predicted"/>
<evidence type="ECO:0000256" key="4">
    <source>
        <dbReference type="ARBA" id="ARBA00022475"/>
    </source>
</evidence>
<keyword evidence="10" id="KW-0067">ATP-binding</keyword>
<evidence type="ECO:0000256" key="3">
    <source>
        <dbReference type="ARBA" id="ARBA00012438"/>
    </source>
</evidence>
<evidence type="ECO:0000313" key="19">
    <source>
        <dbReference type="Proteomes" id="UP000260812"/>
    </source>
</evidence>
<dbReference type="InterPro" id="IPR003594">
    <property type="entry name" value="HATPase_dom"/>
</dbReference>
<evidence type="ECO:0000313" key="17">
    <source>
        <dbReference type="EMBL" id="RGE56556.1"/>
    </source>
</evidence>
<gene>
    <name evidence="18" type="ORF">DWY69_30720</name>
    <name evidence="17" type="ORF">DXC51_23225</name>
</gene>
<dbReference type="PANTHER" id="PTHR34220:SF11">
    <property type="entry name" value="SENSOR PROTEIN KINASE HPTS"/>
    <property type="match status" value="1"/>
</dbReference>
<keyword evidence="11 14" id="KW-1133">Transmembrane helix</keyword>
<dbReference type="InterPro" id="IPR003660">
    <property type="entry name" value="HAMP_dom"/>
</dbReference>
<evidence type="ECO:0000256" key="11">
    <source>
        <dbReference type="ARBA" id="ARBA00022989"/>
    </source>
</evidence>
<dbReference type="InterPro" id="IPR010559">
    <property type="entry name" value="Sig_transdc_His_kin_internal"/>
</dbReference>
<evidence type="ECO:0000259" key="15">
    <source>
        <dbReference type="PROSITE" id="PS50109"/>
    </source>
</evidence>
<dbReference type="EMBL" id="QVLU01000063">
    <property type="protein sequence ID" value="RGE59099.1"/>
    <property type="molecule type" value="Genomic_DNA"/>
</dbReference>
<name>A0A3E3I2S6_9FIRM</name>
<evidence type="ECO:0000256" key="13">
    <source>
        <dbReference type="ARBA" id="ARBA00023136"/>
    </source>
</evidence>
<dbReference type="EC" id="2.7.13.3" evidence="3"/>
<dbReference type="Pfam" id="PF02518">
    <property type="entry name" value="HATPase_c"/>
    <property type="match status" value="1"/>
</dbReference>
<dbReference type="SMART" id="SM00304">
    <property type="entry name" value="HAMP"/>
    <property type="match status" value="1"/>
</dbReference>
<dbReference type="Pfam" id="PF06580">
    <property type="entry name" value="His_kinase"/>
    <property type="match status" value="1"/>
</dbReference>
<keyword evidence="9" id="KW-0418">Kinase</keyword>
<dbReference type="CDD" id="cd06225">
    <property type="entry name" value="HAMP"/>
    <property type="match status" value="1"/>
</dbReference>
<keyword evidence="19" id="KW-1185">Reference proteome</keyword>
<accession>A0A3E3I2S6</accession>
<sequence>MYYIMNEVQNEVKTMRNKKSISFQIIITVIISFLALFLFFSILTTELYYRNVTDIMQESQQHSLTQLNESFDVFYQQIIYILIQLSGDTVLKQYLTKEPEDNFEYYQMQRYVHDFLQTYNGFFPNSNVHLILYGENGQTYTTYNETLYLEDTGILKEDFVKQAEKNHRRLGVSYFHSGLTPYTQNDDYMYFAHALYDPYRSRYYGTILVVIDESCFQNLYSDLIQDNNHFSVITEDGLIISDSKAEFLNSSDSTLLDIARKNSDGVLEYAGEKWIPSSIYNQYFDFYILQLTEYNAITSRVSPSILRILELCCFAQLLITVVLICLLQKITRPIHRLSVAMQNVSDRDLLSRPEKMNFTGCSEARLLGESFNEMFSKLEYYTKKLMQEQDARHAAELNSLQHQINPHFIYNTLASIRYLSMAGQREKVITGINSLTKLLRKTLGDIRETIPLEQELDLLQDYFQIQLLRYGDGIRLYLNVQETCLSAAVPKFFLQPLVENSIFHGFSTNTPCGSISIYATINGAILKLEIMDNGAGIPPDILMHIMDVSAKNNRNSLTKIGLKNIEDRIKMIYGPQYGLNIMSTPGYGTQVIIHLPLIYFEGEKCYEKSSEDSHH</sequence>
<evidence type="ECO:0000313" key="20">
    <source>
        <dbReference type="Proteomes" id="UP000261166"/>
    </source>
</evidence>
<feature type="domain" description="Histidine kinase" evidence="15">
    <location>
        <begin position="404"/>
        <end position="599"/>
    </location>
</feature>
<keyword evidence="7 14" id="KW-0812">Transmembrane</keyword>
<keyword evidence="12" id="KW-0902">Two-component regulatory system</keyword>
<dbReference type="AlphaFoldDB" id="A0A3E3I2S6"/>
<comment type="caution">
    <text evidence="18">The sequence shown here is derived from an EMBL/GenBank/DDBJ whole genome shotgun (WGS) entry which is preliminary data.</text>
</comment>
<keyword evidence="6" id="KW-0808">Transferase</keyword>
<evidence type="ECO:0000313" key="18">
    <source>
        <dbReference type="EMBL" id="RGE59099.1"/>
    </source>
</evidence>
<dbReference type="PROSITE" id="PS50109">
    <property type="entry name" value="HIS_KIN"/>
    <property type="match status" value="1"/>
</dbReference>
<dbReference type="GO" id="GO:0000155">
    <property type="term" value="F:phosphorelay sensor kinase activity"/>
    <property type="evidence" value="ECO:0007669"/>
    <property type="project" value="InterPro"/>
</dbReference>
<dbReference type="PROSITE" id="PS50885">
    <property type="entry name" value="HAMP"/>
    <property type="match status" value="1"/>
</dbReference>
<organism evidence="18 20">
    <name type="scientific">Eisenbergiella massiliensis</name>
    <dbReference type="NCBI Taxonomy" id="1720294"/>
    <lineage>
        <taxon>Bacteria</taxon>
        <taxon>Bacillati</taxon>
        <taxon>Bacillota</taxon>
        <taxon>Clostridia</taxon>
        <taxon>Lachnospirales</taxon>
        <taxon>Lachnospiraceae</taxon>
        <taxon>Eisenbergiella</taxon>
    </lineage>
</organism>
<evidence type="ECO:0000256" key="10">
    <source>
        <dbReference type="ARBA" id="ARBA00022840"/>
    </source>
</evidence>
<dbReference type="OrthoDB" id="9809348at2"/>
<feature type="domain" description="HAMP" evidence="16">
    <location>
        <begin position="328"/>
        <end position="383"/>
    </location>
</feature>
<dbReference type="Proteomes" id="UP000261166">
    <property type="component" value="Unassembled WGS sequence"/>
</dbReference>
<dbReference type="SUPFAM" id="SSF55874">
    <property type="entry name" value="ATPase domain of HSP90 chaperone/DNA topoisomerase II/histidine kinase"/>
    <property type="match status" value="1"/>
</dbReference>
<comment type="subcellular location">
    <subcellularLocation>
        <location evidence="2">Cell membrane</location>
        <topology evidence="2">Multi-pass membrane protein</topology>
    </subcellularLocation>
</comment>
<evidence type="ECO:0000256" key="12">
    <source>
        <dbReference type="ARBA" id="ARBA00023012"/>
    </source>
</evidence>
<keyword evidence="5" id="KW-0597">Phosphoprotein</keyword>
<dbReference type="Gene3D" id="3.30.565.10">
    <property type="entry name" value="Histidine kinase-like ATPase, C-terminal domain"/>
    <property type="match status" value="1"/>
</dbReference>
<evidence type="ECO:0000256" key="9">
    <source>
        <dbReference type="ARBA" id="ARBA00022777"/>
    </source>
</evidence>
<dbReference type="InterPro" id="IPR036890">
    <property type="entry name" value="HATPase_C_sf"/>
</dbReference>
<feature type="transmembrane region" description="Helical" evidence="14">
    <location>
        <begin position="21"/>
        <end position="43"/>
    </location>
</feature>
<dbReference type="EMBL" id="QVLV01000023">
    <property type="protein sequence ID" value="RGE56556.1"/>
    <property type="molecule type" value="Genomic_DNA"/>
</dbReference>
<evidence type="ECO:0000256" key="7">
    <source>
        <dbReference type="ARBA" id="ARBA00022692"/>
    </source>
</evidence>
<protein>
    <recommendedName>
        <fullName evidence="3">histidine kinase</fullName>
        <ecNumber evidence="3">2.7.13.3</ecNumber>
    </recommendedName>
</protein>
<evidence type="ECO:0000256" key="5">
    <source>
        <dbReference type="ARBA" id="ARBA00022553"/>
    </source>
</evidence>
<keyword evidence="8" id="KW-0547">Nucleotide-binding</keyword>
<dbReference type="GO" id="GO:0005886">
    <property type="term" value="C:plasma membrane"/>
    <property type="evidence" value="ECO:0007669"/>
    <property type="project" value="UniProtKB-SubCell"/>
</dbReference>
<evidence type="ECO:0000256" key="2">
    <source>
        <dbReference type="ARBA" id="ARBA00004651"/>
    </source>
</evidence>
<evidence type="ECO:0000259" key="16">
    <source>
        <dbReference type="PROSITE" id="PS50885"/>
    </source>
</evidence>
<evidence type="ECO:0000256" key="6">
    <source>
        <dbReference type="ARBA" id="ARBA00022679"/>
    </source>
</evidence>
<evidence type="ECO:0000256" key="14">
    <source>
        <dbReference type="SAM" id="Phobius"/>
    </source>
</evidence>
<reference evidence="18 20" key="1">
    <citation type="submission" date="2018-08" db="EMBL/GenBank/DDBJ databases">
        <title>A genome reference for cultivated species of the human gut microbiota.</title>
        <authorList>
            <person name="Zou Y."/>
            <person name="Xue W."/>
            <person name="Luo G."/>
        </authorList>
    </citation>
    <scope>NUCLEOTIDE SEQUENCE [LARGE SCALE GENOMIC DNA]</scope>
    <source>
        <strain evidence="18 20">AF26-4BH</strain>
        <strain evidence="17">TF05-5AC</strain>
    </source>
</reference>
<dbReference type="Gene3D" id="6.10.340.10">
    <property type="match status" value="1"/>
</dbReference>
<dbReference type="Pfam" id="PF00672">
    <property type="entry name" value="HAMP"/>
    <property type="match status" value="1"/>
</dbReference>
<dbReference type="Proteomes" id="UP000260812">
    <property type="component" value="Unassembled WGS sequence"/>
</dbReference>